<keyword evidence="1" id="KW-0695">RNA-directed DNA polymerase</keyword>
<reference evidence="2" key="1">
    <citation type="journal article" date="2019" name="Curr. Biol.">
        <title>Genome Sequence of Striga asiatica Provides Insight into the Evolution of Plant Parasitism.</title>
        <authorList>
            <person name="Yoshida S."/>
            <person name="Kim S."/>
            <person name="Wafula E.K."/>
            <person name="Tanskanen J."/>
            <person name="Kim Y.M."/>
            <person name="Honaas L."/>
            <person name="Yang Z."/>
            <person name="Spallek T."/>
            <person name="Conn C.E."/>
            <person name="Ichihashi Y."/>
            <person name="Cheong K."/>
            <person name="Cui S."/>
            <person name="Der J.P."/>
            <person name="Gundlach H."/>
            <person name="Jiao Y."/>
            <person name="Hori C."/>
            <person name="Ishida J.K."/>
            <person name="Kasahara H."/>
            <person name="Kiba T."/>
            <person name="Kim M.S."/>
            <person name="Koo N."/>
            <person name="Laohavisit A."/>
            <person name="Lee Y.H."/>
            <person name="Lumba S."/>
            <person name="McCourt P."/>
            <person name="Mortimer J.C."/>
            <person name="Mutuku J.M."/>
            <person name="Nomura T."/>
            <person name="Sasaki-Sekimoto Y."/>
            <person name="Seto Y."/>
            <person name="Wang Y."/>
            <person name="Wakatake T."/>
            <person name="Sakakibara H."/>
            <person name="Demura T."/>
            <person name="Yamaguchi S."/>
            <person name="Yoneyama K."/>
            <person name="Manabe R.I."/>
            <person name="Nelson D.C."/>
            <person name="Schulman A.H."/>
            <person name="Timko M.P."/>
            <person name="dePamphilis C.W."/>
            <person name="Choi D."/>
            <person name="Shirasu K."/>
        </authorList>
    </citation>
    <scope>NUCLEOTIDE SEQUENCE [LARGE SCALE GENOMIC DNA]</scope>
    <source>
        <strain evidence="2">cv. UVA1</strain>
    </source>
</reference>
<accession>A0A5A7PX52</accession>
<protein>
    <submittedName>
        <fullName evidence="1">RNA-directed DNA polymerase (Reversetranscriptase)-related family protein</fullName>
    </submittedName>
</protein>
<gene>
    <name evidence="1" type="ORF">STAS_13819</name>
</gene>
<proteinExistence type="predicted"/>
<dbReference type="EMBL" id="BKCP01005361">
    <property type="protein sequence ID" value="GER37420.1"/>
    <property type="molecule type" value="Genomic_DNA"/>
</dbReference>
<dbReference type="AlphaFoldDB" id="A0A5A7PX52"/>
<dbReference type="Proteomes" id="UP000325081">
    <property type="component" value="Unassembled WGS sequence"/>
</dbReference>
<evidence type="ECO:0000313" key="2">
    <source>
        <dbReference type="Proteomes" id="UP000325081"/>
    </source>
</evidence>
<keyword evidence="2" id="KW-1185">Reference proteome</keyword>
<comment type="caution">
    <text evidence="1">The sequence shown here is derived from an EMBL/GenBank/DDBJ whole genome shotgun (WGS) entry which is preliminary data.</text>
</comment>
<evidence type="ECO:0000313" key="1">
    <source>
        <dbReference type="EMBL" id="GER37420.1"/>
    </source>
</evidence>
<keyword evidence="1" id="KW-0808">Transferase</keyword>
<dbReference type="GO" id="GO:0003964">
    <property type="term" value="F:RNA-directed DNA polymerase activity"/>
    <property type="evidence" value="ECO:0007669"/>
    <property type="project" value="UniProtKB-KW"/>
</dbReference>
<organism evidence="1 2">
    <name type="scientific">Striga asiatica</name>
    <name type="common">Asiatic witchweed</name>
    <name type="synonym">Buchnera asiatica</name>
    <dbReference type="NCBI Taxonomy" id="4170"/>
    <lineage>
        <taxon>Eukaryota</taxon>
        <taxon>Viridiplantae</taxon>
        <taxon>Streptophyta</taxon>
        <taxon>Embryophyta</taxon>
        <taxon>Tracheophyta</taxon>
        <taxon>Spermatophyta</taxon>
        <taxon>Magnoliopsida</taxon>
        <taxon>eudicotyledons</taxon>
        <taxon>Gunneridae</taxon>
        <taxon>Pentapetalae</taxon>
        <taxon>asterids</taxon>
        <taxon>lamiids</taxon>
        <taxon>Lamiales</taxon>
        <taxon>Orobanchaceae</taxon>
        <taxon>Buchnereae</taxon>
        <taxon>Striga</taxon>
    </lineage>
</organism>
<keyword evidence="1" id="KW-0548">Nucleotidyltransferase</keyword>
<name>A0A5A7PX52_STRAF</name>
<sequence length="105" mass="11844">MTTEPSYLPPAVNFPELGSHHAMAMIDVSTESTGSASVTSSEKEKRAATQQLLAYWENELHFVATTCSVHDENERQLLAYCEYQLHLFSPGLYKRYFVECIPIVS</sequence>